<proteinExistence type="predicted"/>
<keyword evidence="2" id="KW-1185">Reference proteome</keyword>
<protein>
    <submittedName>
        <fullName evidence="1">Uncharacterized protein</fullName>
    </submittedName>
</protein>
<reference evidence="1" key="2">
    <citation type="submission" date="2025-09" db="UniProtKB">
        <authorList>
            <consortium name="EnsemblPlants"/>
        </authorList>
    </citation>
    <scope>IDENTIFICATION</scope>
</reference>
<evidence type="ECO:0000313" key="2">
    <source>
        <dbReference type="Proteomes" id="UP001732700"/>
    </source>
</evidence>
<dbReference type="Proteomes" id="UP001732700">
    <property type="component" value="Chromosome 1A"/>
</dbReference>
<sequence length="381" mass="42871">MKLIIKNLVHNGPGFVKLSPEIDDDMWDAYNLIAAGDTVEAMTVRKIGGCGTAERVRMTLEIEVQSVEYDKEASRLRVRGKNQTRNEYVQIGQYHTLELELKRPFLLRKELWDWPAIDRIEQSCDETAANADLAVLLMQEGLAHLFLVGRSVTATRACIEVPIPRKHSSFSPAAYDTAINLFFERVLDAFLQHVDFGLVRCVVIASPGFTKDQFRDYMLLQATRRGDMRAITDNKARIVLARAPSGFPHSLNQVLAACSVIIKDTRAAQEVPVLQEFYAMMTKDSDRACYGPKHVEVAHERLAIKTLLLTDTWFRNPDVDARKKYVDLAESVKNLGGEVRVFSSMNVSGTQLDQLTGIAAILRFPLPELDDIDMDDGIQML</sequence>
<evidence type="ECO:0000313" key="1">
    <source>
        <dbReference type="EnsemblPlants" id="AVESA.00010b.r2.1AG0033650.1.CDS.1"/>
    </source>
</evidence>
<dbReference type="EnsemblPlants" id="AVESA.00010b.r2.1AG0033650.1">
    <property type="protein sequence ID" value="AVESA.00010b.r2.1AG0033650.1.CDS.1"/>
    <property type="gene ID" value="AVESA.00010b.r2.1AG0033650"/>
</dbReference>
<name>A0ACD5TD54_AVESA</name>
<organism evidence="1 2">
    <name type="scientific">Avena sativa</name>
    <name type="common">Oat</name>
    <dbReference type="NCBI Taxonomy" id="4498"/>
    <lineage>
        <taxon>Eukaryota</taxon>
        <taxon>Viridiplantae</taxon>
        <taxon>Streptophyta</taxon>
        <taxon>Embryophyta</taxon>
        <taxon>Tracheophyta</taxon>
        <taxon>Spermatophyta</taxon>
        <taxon>Magnoliopsida</taxon>
        <taxon>Liliopsida</taxon>
        <taxon>Poales</taxon>
        <taxon>Poaceae</taxon>
        <taxon>BOP clade</taxon>
        <taxon>Pooideae</taxon>
        <taxon>Poodae</taxon>
        <taxon>Poeae</taxon>
        <taxon>Poeae Chloroplast Group 1 (Aveneae type)</taxon>
        <taxon>Aveninae</taxon>
        <taxon>Avena</taxon>
    </lineage>
</organism>
<accession>A0ACD5TD54</accession>
<reference evidence="1" key="1">
    <citation type="submission" date="2021-05" db="EMBL/GenBank/DDBJ databases">
        <authorList>
            <person name="Scholz U."/>
            <person name="Mascher M."/>
            <person name="Fiebig A."/>
        </authorList>
    </citation>
    <scope>NUCLEOTIDE SEQUENCE [LARGE SCALE GENOMIC DNA]</scope>
</reference>